<feature type="transmembrane region" description="Helical" evidence="8">
    <location>
        <begin position="29"/>
        <end position="46"/>
    </location>
</feature>
<feature type="transmembrane region" description="Helical" evidence="8">
    <location>
        <begin position="96"/>
        <end position="122"/>
    </location>
</feature>
<evidence type="ECO:0000313" key="11">
    <source>
        <dbReference type="Proteomes" id="UP000256708"/>
    </source>
</evidence>
<comment type="caution">
    <text evidence="10">The sequence shown here is derived from an EMBL/GenBank/DDBJ whole genome shotgun (WGS) entry which is preliminary data.</text>
</comment>
<proteinExistence type="predicted"/>
<protein>
    <recommendedName>
        <fullName evidence="9">Glycosyltransferase RgtA/B/C/D-like domain-containing protein</fullName>
    </recommendedName>
</protein>
<feature type="transmembrane region" description="Helical" evidence="8">
    <location>
        <begin position="128"/>
        <end position="149"/>
    </location>
</feature>
<dbReference type="InterPro" id="IPR038731">
    <property type="entry name" value="RgtA/B/C-like"/>
</dbReference>
<evidence type="ECO:0000256" key="1">
    <source>
        <dbReference type="ARBA" id="ARBA00004651"/>
    </source>
</evidence>
<evidence type="ECO:0000256" key="2">
    <source>
        <dbReference type="ARBA" id="ARBA00022475"/>
    </source>
</evidence>
<keyword evidence="2" id="KW-1003">Cell membrane</keyword>
<dbReference type="OrthoDB" id="1491458at2"/>
<dbReference type="AlphaFoldDB" id="A0A3D8L9W8"/>
<comment type="subcellular location">
    <subcellularLocation>
        <location evidence="1">Cell membrane</location>
        <topology evidence="1">Multi-pass membrane protein</topology>
    </subcellularLocation>
</comment>
<dbReference type="Proteomes" id="UP000256708">
    <property type="component" value="Unassembled WGS sequence"/>
</dbReference>
<evidence type="ECO:0000259" key="9">
    <source>
        <dbReference type="Pfam" id="PF13231"/>
    </source>
</evidence>
<name>A0A3D8L9W8_9BACT</name>
<keyword evidence="11" id="KW-1185">Reference proteome</keyword>
<keyword evidence="5 8" id="KW-0812">Transmembrane</keyword>
<dbReference type="InterPro" id="IPR050297">
    <property type="entry name" value="LipidA_mod_glycosyltrf_83"/>
</dbReference>
<keyword evidence="3" id="KW-0328">Glycosyltransferase</keyword>
<keyword evidence="6 8" id="KW-1133">Transmembrane helix</keyword>
<feature type="transmembrane region" description="Helical" evidence="8">
    <location>
        <begin position="360"/>
        <end position="384"/>
    </location>
</feature>
<dbReference type="GO" id="GO:0005886">
    <property type="term" value="C:plasma membrane"/>
    <property type="evidence" value="ECO:0007669"/>
    <property type="project" value="UniProtKB-SubCell"/>
</dbReference>
<gene>
    <name evidence="10" type="ORF">DXT99_15545</name>
</gene>
<dbReference type="RefSeq" id="WP_115566496.1">
    <property type="nucleotide sequence ID" value="NZ_QRGR01000017.1"/>
</dbReference>
<feature type="transmembrane region" description="Helical" evidence="8">
    <location>
        <begin position="308"/>
        <end position="328"/>
    </location>
</feature>
<dbReference type="EMBL" id="QRGR01000017">
    <property type="protein sequence ID" value="RDV14205.1"/>
    <property type="molecule type" value="Genomic_DNA"/>
</dbReference>
<organism evidence="10 11">
    <name type="scientific">Pontibacter diazotrophicus</name>
    <dbReference type="NCBI Taxonomy" id="1400979"/>
    <lineage>
        <taxon>Bacteria</taxon>
        <taxon>Pseudomonadati</taxon>
        <taxon>Bacteroidota</taxon>
        <taxon>Cytophagia</taxon>
        <taxon>Cytophagales</taxon>
        <taxon>Hymenobacteraceae</taxon>
        <taxon>Pontibacter</taxon>
    </lineage>
</organism>
<reference evidence="11" key="1">
    <citation type="submission" date="2018-08" db="EMBL/GenBank/DDBJ databases">
        <authorList>
            <person name="Liu Z.-W."/>
            <person name="Du Z.-J."/>
        </authorList>
    </citation>
    <scope>NUCLEOTIDE SEQUENCE [LARGE SCALE GENOMIC DNA]</scope>
    <source>
        <strain evidence="11">H4X</strain>
    </source>
</reference>
<dbReference type="GO" id="GO:0009103">
    <property type="term" value="P:lipopolysaccharide biosynthetic process"/>
    <property type="evidence" value="ECO:0007669"/>
    <property type="project" value="UniProtKB-ARBA"/>
</dbReference>
<feature type="transmembrane region" description="Helical" evidence="8">
    <location>
        <begin position="228"/>
        <end position="245"/>
    </location>
</feature>
<dbReference type="PANTHER" id="PTHR33908">
    <property type="entry name" value="MANNOSYLTRANSFERASE YKCB-RELATED"/>
    <property type="match status" value="1"/>
</dbReference>
<keyword evidence="4" id="KW-0808">Transferase</keyword>
<feature type="domain" description="Glycosyltransferase RgtA/B/C/D-like" evidence="9">
    <location>
        <begin position="84"/>
        <end position="240"/>
    </location>
</feature>
<evidence type="ECO:0000256" key="8">
    <source>
        <dbReference type="SAM" id="Phobius"/>
    </source>
</evidence>
<sequence length="557" mass="64408">MPTSFNTTFPEVSKSPVLPSAGGRVNKEWITVVWILMGAGVFFRLFHFLDNRSLYVDEIFLATSLVKMNFWELTAPMLEYEQKAPLGFLWMERLMVLLFGTGEMALRLFPLICGVASLFLFLPVARYFLKPVGVVVAIGVLAAAPPLVYHAVEVKQYSTEMFATVVALYLYIRFHKKMALPSLLLWGLSGAVILWFSFSSIFILAGMAFGVCLHYLLKKEWRHLFRSINPFSMWLVSFAATYFLFTHKHGDSEWLLHWFRTRDSFMPLPPTSLSELSWFFKKIFSVLHYPLGLSWLDLSPSANPIVRIIARMSLLPLAVLAVGFAVFYRKDRKHFMVLVFPVLLVLIASGLELYPFMDRLVVFLAPVLILILALGCEKLSVFFFKTARGRFILPALLLLGPLANSSHQIINRDVFGDYKKSYQRETLSYIDDRFQEGDAVYIYWNDLVGYRYYKAMRGFRFEAVEGKDYRYVAKDEADYYRRLSADFEKLSGNKRVWLVYSNWAWFNIGDFDGQPAWYYAPESSRATLHKTFSTIGEEIDTYKTTEVNVHLFDLQER</sequence>
<feature type="transmembrane region" description="Helical" evidence="8">
    <location>
        <begin position="335"/>
        <end position="354"/>
    </location>
</feature>
<dbReference type="Pfam" id="PF13231">
    <property type="entry name" value="PMT_2"/>
    <property type="match status" value="1"/>
</dbReference>
<feature type="transmembrane region" description="Helical" evidence="8">
    <location>
        <begin position="192"/>
        <end position="216"/>
    </location>
</feature>
<dbReference type="PANTHER" id="PTHR33908:SF11">
    <property type="entry name" value="MEMBRANE PROTEIN"/>
    <property type="match status" value="1"/>
</dbReference>
<evidence type="ECO:0000256" key="6">
    <source>
        <dbReference type="ARBA" id="ARBA00022989"/>
    </source>
</evidence>
<evidence type="ECO:0000313" key="10">
    <source>
        <dbReference type="EMBL" id="RDV14205.1"/>
    </source>
</evidence>
<evidence type="ECO:0000256" key="3">
    <source>
        <dbReference type="ARBA" id="ARBA00022676"/>
    </source>
</evidence>
<evidence type="ECO:0000256" key="7">
    <source>
        <dbReference type="ARBA" id="ARBA00023136"/>
    </source>
</evidence>
<feature type="transmembrane region" description="Helical" evidence="8">
    <location>
        <begin position="156"/>
        <end position="172"/>
    </location>
</feature>
<accession>A0A3D8L9W8</accession>
<keyword evidence="7 8" id="KW-0472">Membrane</keyword>
<evidence type="ECO:0000256" key="4">
    <source>
        <dbReference type="ARBA" id="ARBA00022679"/>
    </source>
</evidence>
<dbReference type="GO" id="GO:0016763">
    <property type="term" value="F:pentosyltransferase activity"/>
    <property type="evidence" value="ECO:0007669"/>
    <property type="project" value="TreeGrafter"/>
</dbReference>
<evidence type="ECO:0000256" key="5">
    <source>
        <dbReference type="ARBA" id="ARBA00022692"/>
    </source>
</evidence>